<evidence type="ECO:0000313" key="4">
    <source>
        <dbReference type="EMBL" id="MFC4463532.1"/>
    </source>
</evidence>
<accession>A0ABV8YG64</accession>
<dbReference type="InterPro" id="IPR014729">
    <property type="entry name" value="Rossmann-like_a/b/a_fold"/>
</dbReference>
<dbReference type="PRINTS" id="PR01438">
    <property type="entry name" value="UNVRSLSTRESS"/>
</dbReference>
<feature type="compositionally biased region" description="Basic residues" evidence="2">
    <location>
        <begin position="368"/>
        <end position="382"/>
    </location>
</feature>
<protein>
    <submittedName>
        <fullName evidence="4">Universal stress protein</fullName>
    </submittedName>
</protein>
<proteinExistence type="inferred from homology"/>
<organism evidence="4 5">
    <name type="scientific">Streptomyces xiangluensis</name>
    <dbReference type="NCBI Taxonomy" id="2665720"/>
    <lineage>
        <taxon>Bacteria</taxon>
        <taxon>Bacillati</taxon>
        <taxon>Actinomycetota</taxon>
        <taxon>Actinomycetes</taxon>
        <taxon>Kitasatosporales</taxon>
        <taxon>Streptomycetaceae</taxon>
        <taxon>Streptomyces</taxon>
    </lineage>
</organism>
<gene>
    <name evidence="4" type="ORF">ACFPH6_02730</name>
</gene>
<evidence type="ECO:0000313" key="5">
    <source>
        <dbReference type="Proteomes" id="UP001596012"/>
    </source>
</evidence>
<evidence type="ECO:0000256" key="2">
    <source>
        <dbReference type="SAM" id="MobiDB-lite"/>
    </source>
</evidence>
<dbReference type="PANTHER" id="PTHR46268:SF6">
    <property type="entry name" value="UNIVERSAL STRESS PROTEIN UP12"/>
    <property type="match status" value="1"/>
</dbReference>
<dbReference type="PANTHER" id="PTHR46268">
    <property type="entry name" value="STRESS RESPONSE PROTEIN NHAX"/>
    <property type="match status" value="1"/>
</dbReference>
<evidence type="ECO:0000256" key="1">
    <source>
        <dbReference type="ARBA" id="ARBA00008791"/>
    </source>
</evidence>
<feature type="compositionally biased region" description="Basic residues" evidence="2">
    <location>
        <begin position="433"/>
        <end position="445"/>
    </location>
</feature>
<feature type="domain" description="UspA" evidence="3">
    <location>
        <begin position="159"/>
        <end position="257"/>
    </location>
</feature>
<dbReference type="SUPFAM" id="SSF52402">
    <property type="entry name" value="Adenine nucleotide alpha hydrolases-like"/>
    <property type="match status" value="2"/>
</dbReference>
<evidence type="ECO:0000259" key="3">
    <source>
        <dbReference type="Pfam" id="PF00582"/>
    </source>
</evidence>
<feature type="compositionally biased region" description="Low complexity" evidence="2">
    <location>
        <begin position="340"/>
        <end position="350"/>
    </location>
</feature>
<dbReference type="InterPro" id="IPR006015">
    <property type="entry name" value="Universal_stress_UspA"/>
</dbReference>
<name>A0ABV8YG64_9ACTN</name>
<feature type="domain" description="UspA" evidence="3">
    <location>
        <begin position="1"/>
        <end position="136"/>
    </location>
</feature>
<dbReference type="InterPro" id="IPR006016">
    <property type="entry name" value="UspA"/>
</dbReference>
<dbReference type="Gene3D" id="3.40.50.620">
    <property type="entry name" value="HUPs"/>
    <property type="match status" value="2"/>
</dbReference>
<comment type="similarity">
    <text evidence="1">Belongs to the universal stress protein A family.</text>
</comment>
<dbReference type="RefSeq" id="WP_386336852.1">
    <property type="nucleotide sequence ID" value="NZ_JBHSFG010000006.1"/>
</dbReference>
<keyword evidence="5" id="KW-1185">Reference proteome</keyword>
<dbReference type="Proteomes" id="UP001596012">
    <property type="component" value="Unassembled WGS sequence"/>
</dbReference>
<comment type="caution">
    <text evidence="4">The sequence shown here is derived from an EMBL/GenBank/DDBJ whole genome shotgun (WGS) entry which is preliminary data.</text>
</comment>
<feature type="compositionally biased region" description="Low complexity" evidence="2">
    <location>
        <begin position="411"/>
        <end position="432"/>
    </location>
</feature>
<reference evidence="5" key="1">
    <citation type="journal article" date="2019" name="Int. J. Syst. Evol. Microbiol.">
        <title>The Global Catalogue of Microorganisms (GCM) 10K type strain sequencing project: providing services to taxonomists for standard genome sequencing and annotation.</title>
        <authorList>
            <consortium name="The Broad Institute Genomics Platform"/>
            <consortium name="The Broad Institute Genome Sequencing Center for Infectious Disease"/>
            <person name="Wu L."/>
            <person name="Ma J."/>
        </authorList>
    </citation>
    <scope>NUCLEOTIDE SEQUENCE [LARGE SCALE GENOMIC DNA]</scope>
    <source>
        <strain evidence="5">DT43</strain>
    </source>
</reference>
<feature type="region of interest" description="Disordered" evidence="2">
    <location>
        <begin position="294"/>
        <end position="445"/>
    </location>
</feature>
<dbReference type="EMBL" id="JBHSFG010000006">
    <property type="protein sequence ID" value="MFC4463532.1"/>
    <property type="molecule type" value="Genomic_DNA"/>
</dbReference>
<feature type="compositionally biased region" description="Basic residues" evidence="2">
    <location>
        <begin position="390"/>
        <end position="410"/>
    </location>
</feature>
<sequence length="445" mass="48494">MLRPVVVGLDGSSESLAAADWAAREALRRGLPLRLVHAWEGLSPEESELPELEAPRSWARQILRGAMDRLNERYPQVYLSAEQLARPAADALVTEGAEAELLVLGSRAFSGFGGFMGGSVALATVARVTRPVVLVRADQALEDEHVPDAEGRPSARTLYRDIVVGVDITHPCEEVLTFAFESAALRSAPLRVVHTWRLPYAPGAVDAKAGAAVQQAAERALASVLQPWREKYPTVEVRELVEKGRAAQQLLHAAQDAGRRIRPSRLGTHTGPVAHAVMHPVGGAQGRPVMFRAAGSAGGRAPRTPAVRCPGPAPSDVRRRPIPGGTRPAYAPRARRDRAVPSARSACGRAPPRPPTRHPGPRPERGARRWCRRRRGRRHRAPGRCPGHVSGRRHTTSRARRRCSARRPRSGRVGPTPVPVRVRWSRPAPRTTQRPRRSASARRAP</sequence>
<dbReference type="Pfam" id="PF00582">
    <property type="entry name" value="Usp"/>
    <property type="match status" value="2"/>
</dbReference>
<feature type="compositionally biased region" description="Low complexity" evidence="2">
    <location>
        <begin position="294"/>
        <end position="306"/>
    </location>
</feature>